<dbReference type="AlphaFoldDB" id="R6TS12"/>
<protein>
    <submittedName>
        <fullName evidence="1">Uncharacterized protein</fullName>
    </submittedName>
</protein>
<name>R6TS12_9BACT</name>
<dbReference type="EMBL" id="CBFW010000356">
    <property type="protein sequence ID" value="CDC76233.1"/>
    <property type="molecule type" value="Genomic_DNA"/>
</dbReference>
<accession>R6TS12</accession>
<reference evidence="1" key="1">
    <citation type="submission" date="2012-11" db="EMBL/GenBank/DDBJ databases">
        <title>Dependencies among metagenomic species, viruses, plasmids and units of genetic variation.</title>
        <authorList>
            <person name="Nielsen H.B."/>
            <person name="Almeida M."/>
            <person name="Juncker A.S."/>
            <person name="Rasmussen S."/>
            <person name="Li J."/>
            <person name="Sunagawa S."/>
            <person name="Plichta D."/>
            <person name="Gautier L."/>
            <person name="Le Chatelier E."/>
            <person name="Peletier E."/>
            <person name="Bonde I."/>
            <person name="Nielsen T."/>
            <person name="Manichanh C."/>
            <person name="Arumugam M."/>
            <person name="Batto J."/>
            <person name="Santos M.B.Q.D."/>
            <person name="Blom N."/>
            <person name="Borruel N."/>
            <person name="Burgdorf K.S."/>
            <person name="Boumezbeur F."/>
            <person name="Casellas F."/>
            <person name="Dore J."/>
            <person name="Guarner F."/>
            <person name="Hansen T."/>
            <person name="Hildebrand F."/>
            <person name="Kaas R.S."/>
            <person name="Kennedy S."/>
            <person name="Kristiansen K."/>
            <person name="Kultima J.R."/>
            <person name="Leonard P."/>
            <person name="Levenez F."/>
            <person name="Lund O."/>
            <person name="Moumen B."/>
            <person name="Le Paslier D."/>
            <person name="Pons N."/>
            <person name="Pedersen O."/>
            <person name="Prifti E."/>
            <person name="Qin J."/>
            <person name="Raes J."/>
            <person name="Tap J."/>
            <person name="Tims S."/>
            <person name="Ussery D.W."/>
            <person name="Yamada T."/>
            <person name="MetaHit consortium"/>
            <person name="Renault P."/>
            <person name="Sicheritz-Ponten T."/>
            <person name="Bork P."/>
            <person name="Wang J."/>
            <person name="Brunak S."/>
            <person name="Ehrlich S.D."/>
        </authorList>
    </citation>
    <scope>NUCLEOTIDE SEQUENCE [LARGE SCALE GENOMIC DNA]</scope>
</reference>
<evidence type="ECO:0000313" key="1">
    <source>
        <dbReference type="EMBL" id="CDC76233.1"/>
    </source>
</evidence>
<comment type="caution">
    <text evidence="1">The sequence shown here is derived from an EMBL/GenBank/DDBJ whole genome shotgun (WGS) entry which is preliminary data.</text>
</comment>
<dbReference type="Proteomes" id="UP000017938">
    <property type="component" value="Unassembled WGS sequence"/>
</dbReference>
<organism evidence="1 2">
    <name type="scientific">Candidatus Colimorpha enterica</name>
    <dbReference type="NCBI Taxonomy" id="3083063"/>
    <lineage>
        <taxon>Bacteria</taxon>
        <taxon>Pseudomonadati</taxon>
        <taxon>Bacteroidota</taxon>
        <taxon>Bacteroidia</taxon>
        <taxon>Bacteroidales</taxon>
        <taxon>Candidatus Colimorpha</taxon>
    </lineage>
</organism>
<proteinExistence type="predicted"/>
<gene>
    <name evidence="1" type="ORF">BN580_02099</name>
</gene>
<sequence>MSGSGQRERVCVLAGITAHLPLPFPEREACGSGYLPLLSPVHVLSVSGRSSAGTLIQPQTFPCLPSVFIPADSESEPIFTFTPPLSGTNVPPYDMTFIPSLQPSCSENPFSAFSEQATTRSSRARH</sequence>
<evidence type="ECO:0000313" key="2">
    <source>
        <dbReference type="Proteomes" id="UP000017938"/>
    </source>
</evidence>